<dbReference type="AlphaFoldDB" id="M5U8Z2"/>
<accession>M5U8Z2</accession>
<evidence type="ECO:0000313" key="3">
    <source>
        <dbReference type="EMBL" id="EMI52443.1"/>
    </source>
</evidence>
<feature type="domain" description="DUF447" evidence="2">
    <location>
        <begin position="149"/>
        <end position="198"/>
    </location>
</feature>
<organism evidence="3 4">
    <name type="scientific">Rhodopirellula sallentina SM41</name>
    <dbReference type="NCBI Taxonomy" id="1263870"/>
    <lineage>
        <taxon>Bacteria</taxon>
        <taxon>Pseudomonadati</taxon>
        <taxon>Planctomycetota</taxon>
        <taxon>Planctomycetia</taxon>
        <taxon>Pirellulales</taxon>
        <taxon>Pirellulaceae</taxon>
        <taxon>Rhodopirellula</taxon>
    </lineage>
</organism>
<keyword evidence="4" id="KW-1185">Reference proteome</keyword>
<dbReference type="InterPro" id="IPR012349">
    <property type="entry name" value="Split_barrel_FMN-bd"/>
</dbReference>
<dbReference type="EMBL" id="ANOH01000431">
    <property type="protein sequence ID" value="EMI52443.1"/>
    <property type="molecule type" value="Genomic_DNA"/>
</dbReference>
<dbReference type="InterPro" id="IPR007386">
    <property type="entry name" value="DUF447_N"/>
</dbReference>
<protein>
    <submittedName>
        <fullName evidence="3">Protein containing DUF447</fullName>
    </submittedName>
</protein>
<evidence type="ECO:0000313" key="4">
    <source>
        <dbReference type="Proteomes" id="UP000011885"/>
    </source>
</evidence>
<dbReference type="SUPFAM" id="SSF50475">
    <property type="entry name" value="FMN-binding split barrel"/>
    <property type="match status" value="1"/>
</dbReference>
<comment type="caution">
    <text evidence="3">The sequence shown here is derived from an EMBL/GenBank/DDBJ whole genome shotgun (WGS) entry which is preliminary data.</text>
</comment>
<dbReference type="Pfam" id="PF04289">
    <property type="entry name" value="DUF447_N"/>
    <property type="match status" value="1"/>
</dbReference>
<dbReference type="Gene3D" id="1.20.58.290">
    <property type="entry name" value="Hypothetical membrane protein ta0354_69_121"/>
    <property type="match status" value="1"/>
</dbReference>
<name>M5U8Z2_9BACT</name>
<feature type="domain" description="DUF447" evidence="1">
    <location>
        <begin position="4"/>
        <end position="140"/>
    </location>
</feature>
<dbReference type="Proteomes" id="UP000011885">
    <property type="component" value="Unassembled WGS sequence"/>
</dbReference>
<proteinExistence type="predicted"/>
<evidence type="ECO:0000259" key="1">
    <source>
        <dbReference type="Pfam" id="PF04289"/>
    </source>
</evidence>
<dbReference type="PATRIC" id="fig|1263870.3.peg.6520"/>
<dbReference type="Pfam" id="PF20766">
    <property type="entry name" value="DUF447_C"/>
    <property type="match status" value="1"/>
</dbReference>
<gene>
    <name evidence="3" type="ORF">RSSM_06155</name>
</gene>
<dbReference type="RefSeq" id="WP_008687735.1">
    <property type="nucleotide sequence ID" value="NZ_ANOH01000431.1"/>
</dbReference>
<dbReference type="InterPro" id="IPR049288">
    <property type="entry name" value="DUF447_C"/>
</dbReference>
<sequence>MILESIVTTVSPEGEVNIAPMGPIVQEDTVQKETVQDETTESNTRDCCLSFLLRPYQGSRTCRNLLATGRAVIHVTDDALLLARAAIGRVDPEGLVCPVDELSAEYVRLIDCHRWFAVKVIKKGGDPPRHELTAISVADGIVRPFFGFNRAKHAVIEAAIIATRIGMIDEATIRDDMKRLRVPVEKTAGPDERSAFEMVDAFIEQRLSGSPESEG</sequence>
<dbReference type="Gene3D" id="2.30.110.10">
    <property type="entry name" value="Electron Transport, Fmn-binding Protein, Chain A"/>
    <property type="match status" value="1"/>
</dbReference>
<reference evidence="3 4" key="1">
    <citation type="journal article" date="2013" name="Mar. Genomics">
        <title>Expression of sulfatases in Rhodopirellula baltica and the diversity of sulfatases in the genus Rhodopirellula.</title>
        <authorList>
            <person name="Wegner C.E."/>
            <person name="Richter-Heitmann T."/>
            <person name="Klindworth A."/>
            <person name="Klockow C."/>
            <person name="Richter M."/>
            <person name="Achstetter T."/>
            <person name="Glockner F.O."/>
            <person name="Harder J."/>
        </authorList>
    </citation>
    <scope>NUCLEOTIDE SEQUENCE [LARGE SCALE GENOMIC DNA]</scope>
    <source>
        <strain evidence="3 4">SM41</strain>
    </source>
</reference>
<evidence type="ECO:0000259" key="2">
    <source>
        <dbReference type="Pfam" id="PF20766"/>
    </source>
</evidence>
<dbReference type="OrthoDB" id="2112021at2"/>